<dbReference type="EMBL" id="JAUQTB010000005">
    <property type="protein sequence ID" value="MDO7906996.1"/>
    <property type="molecule type" value="Genomic_DNA"/>
</dbReference>
<feature type="region of interest" description="Disordered" evidence="1">
    <location>
        <begin position="1"/>
        <end position="50"/>
    </location>
</feature>
<dbReference type="RefSeq" id="WP_305024197.1">
    <property type="nucleotide sequence ID" value="NZ_JAUQTB010000005.1"/>
</dbReference>
<dbReference type="Proteomes" id="UP001240171">
    <property type="component" value="Unassembled WGS sequence"/>
</dbReference>
<reference evidence="3 4" key="1">
    <citation type="submission" date="2023-07" db="EMBL/GenBank/DDBJ databases">
        <title>Paenibacillus sp. JX-17 nov. isolated from soil.</title>
        <authorList>
            <person name="Wan Y."/>
            <person name="Liu B."/>
        </authorList>
    </citation>
    <scope>NUCLEOTIDE SEQUENCE [LARGE SCALE GENOMIC DNA]</scope>
    <source>
        <strain evidence="3 4">JX-17</strain>
    </source>
</reference>
<gene>
    <name evidence="3" type="ORF">Q5741_11270</name>
</gene>
<evidence type="ECO:0000256" key="1">
    <source>
        <dbReference type="SAM" id="MobiDB-lite"/>
    </source>
</evidence>
<dbReference type="InterPro" id="IPR049785">
    <property type="entry name" value="GT-D-like_firm"/>
</dbReference>
<keyword evidence="4" id="KW-1185">Reference proteome</keyword>
<organism evidence="3 4">
    <name type="scientific">Paenibacillus lacisoli</name>
    <dbReference type="NCBI Taxonomy" id="3064525"/>
    <lineage>
        <taxon>Bacteria</taxon>
        <taxon>Bacillati</taxon>
        <taxon>Bacillota</taxon>
        <taxon>Bacilli</taxon>
        <taxon>Bacillales</taxon>
        <taxon>Paenibacillaceae</taxon>
        <taxon>Paenibacillus</taxon>
    </lineage>
</organism>
<protein>
    <submittedName>
        <fullName evidence="3">GT-D fold domain-containing glycosyltransferase</fullName>
    </submittedName>
</protein>
<evidence type="ECO:0000259" key="2">
    <source>
        <dbReference type="Pfam" id="PF22882"/>
    </source>
</evidence>
<accession>A0ABT9CCK7</accession>
<name>A0ABT9CCK7_9BACL</name>
<dbReference type="InterPro" id="IPR055171">
    <property type="entry name" value="GT-D-like"/>
</dbReference>
<evidence type="ECO:0000313" key="4">
    <source>
        <dbReference type="Proteomes" id="UP001240171"/>
    </source>
</evidence>
<sequence length="331" mass="35162">MLKKRCSSAGHHSQPETILKGSALGGPYSSKVSPASPKGPADSTVSSDQSQYLKGYRDGRYDGAEGIVASLLPPLTILPEFSAADLIKEGFRQNADKLYPLLTVEQVYERLDEGIHAGRPLSLIRLGDGELLTLAYGTVLQAGEADSFASFLPYAGVPRPTPQLQSRLAESIRRADLVGIPEARLPTYQGLLFPVLQHFGLPWRELCLTSSAINYMLQGAGLLLPLLQGRKVLVAGNKAEGLAEMLVAHGVLVTGVIRPVRGFEDVDAVVAQAEAVTASFDIALVAAGVPAVVICEQIASRLGRTALDIGHLADKLASGELQLQPVPRSTQ</sequence>
<comment type="caution">
    <text evidence="3">The sequence shown here is derived from an EMBL/GenBank/DDBJ whole genome shotgun (WGS) entry which is preliminary data.</text>
</comment>
<feature type="domain" description="GT-D fold-like" evidence="2">
    <location>
        <begin position="102"/>
        <end position="316"/>
    </location>
</feature>
<dbReference type="Pfam" id="PF22882">
    <property type="entry name" value="GT-D-like"/>
    <property type="match status" value="1"/>
</dbReference>
<proteinExistence type="predicted"/>
<evidence type="ECO:0000313" key="3">
    <source>
        <dbReference type="EMBL" id="MDO7906996.1"/>
    </source>
</evidence>
<dbReference type="NCBIfam" id="NF040628">
    <property type="entry name" value="GT-D_rel"/>
    <property type="match status" value="1"/>
</dbReference>